<organism evidence="7 8">
    <name type="scientific">Candidatus Criblamydia sequanensis CRIB-18</name>
    <dbReference type="NCBI Taxonomy" id="1437425"/>
    <lineage>
        <taxon>Bacteria</taxon>
        <taxon>Pseudomonadati</taxon>
        <taxon>Chlamydiota</taxon>
        <taxon>Chlamydiia</taxon>
        <taxon>Parachlamydiales</taxon>
        <taxon>Candidatus Criblamydiaceae</taxon>
        <taxon>Candidatus Criblamydia</taxon>
    </lineage>
</organism>
<dbReference type="InterPro" id="IPR033756">
    <property type="entry name" value="YlxH/NBP35"/>
</dbReference>
<dbReference type="HAMAP" id="MF_02040">
    <property type="entry name" value="Mrp_NBP35"/>
    <property type="match status" value="1"/>
</dbReference>
<dbReference type="PANTHER" id="PTHR42961">
    <property type="entry name" value="IRON-SULFUR PROTEIN NUBPL"/>
    <property type="match status" value="1"/>
</dbReference>
<keyword evidence="8" id="KW-1185">Reference proteome</keyword>
<dbReference type="RefSeq" id="WP_041017013.1">
    <property type="nucleotide sequence ID" value="NZ_CCEJ010000003.1"/>
</dbReference>
<evidence type="ECO:0000256" key="6">
    <source>
        <dbReference type="HAMAP-Rule" id="MF_02040"/>
    </source>
</evidence>
<evidence type="ECO:0000256" key="4">
    <source>
        <dbReference type="ARBA" id="ARBA00023004"/>
    </source>
</evidence>
<dbReference type="Pfam" id="PF10609">
    <property type="entry name" value="ParA"/>
    <property type="match status" value="1"/>
</dbReference>
<dbReference type="EMBL" id="CCEJ010000003">
    <property type="protein sequence ID" value="CDR33545.1"/>
    <property type="molecule type" value="Genomic_DNA"/>
</dbReference>
<dbReference type="AlphaFoldDB" id="A0A090D0X9"/>
<dbReference type="InterPro" id="IPR044304">
    <property type="entry name" value="NUBPL-like"/>
</dbReference>
<evidence type="ECO:0000256" key="5">
    <source>
        <dbReference type="ARBA" id="ARBA00023014"/>
    </source>
</evidence>
<feature type="binding site" evidence="6">
    <location>
        <begin position="15"/>
        <end position="22"/>
    </location>
    <ligand>
        <name>ATP</name>
        <dbReference type="ChEBI" id="CHEBI:30616"/>
    </ligand>
</feature>
<dbReference type="SUPFAM" id="SSF52540">
    <property type="entry name" value="P-loop containing nucleoside triphosphate hydrolases"/>
    <property type="match status" value="1"/>
</dbReference>
<evidence type="ECO:0000313" key="8">
    <source>
        <dbReference type="Proteomes" id="UP000031552"/>
    </source>
</evidence>
<dbReference type="CDD" id="cd02037">
    <property type="entry name" value="Mrp_NBP35"/>
    <property type="match status" value="1"/>
</dbReference>
<dbReference type="FunFam" id="3.40.50.300:FF:001119">
    <property type="entry name" value="Iron-sulfur cluster carrier protein"/>
    <property type="match status" value="1"/>
</dbReference>
<keyword evidence="1 6" id="KW-0479">Metal-binding</keyword>
<evidence type="ECO:0000313" key="7">
    <source>
        <dbReference type="EMBL" id="CDR33545.1"/>
    </source>
</evidence>
<comment type="function">
    <text evidence="6">Binds and transfers iron-sulfur (Fe-S) clusters to target apoproteins. Can hydrolyze ATP.</text>
</comment>
<comment type="caution">
    <text evidence="7">The sequence shown here is derived from an EMBL/GenBank/DDBJ whole genome shotgun (WGS) entry which is preliminary data.</text>
</comment>
<reference evidence="7" key="2">
    <citation type="submission" date="2014-09" db="EMBL/GenBank/DDBJ databases">
        <title>Criblamydia sequanensis harbors a mega-plasmid encoding arsenite resistance.</title>
        <authorList>
            <person name="Bertelli C."/>
            <person name="Goesmann A."/>
            <person name="Greub G."/>
        </authorList>
    </citation>
    <scope>NUCLEOTIDE SEQUENCE [LARGE SCALE GENOMIC DNA]</scope>
    <source>
        <strain evidence="7">CRIB-18</strain>
    </source>
</reference>
<evidence type="ECO:0000256" key="2">
    <source>
        <dbReference type="ARBA" id="ARBA00022741"/>
    </source>
</evidence>
<sequence length="263" mass="28035">MKKKLAPLTILVGSGKGGVGKSTVAVNLAVALASIGLEVGLLDADLYGPSLPIMLGLRRLVPRKEVLPNGKEALMPFYKFGIKSASLGFFIEESRTVLWRGPMMSGALEKLVHDIEWGPLDIFIVDLPPGTGDVPISLSKILEISGALIVTTPQEVATLDAAKAIGCFYELSIPLLGIVENMSGFKAPGSDIVYHLFGEGGAKDLAYRFDTEILASIPLHPLIGIGAEEGCPVAVKGNLREESKIFHELAKRLLQTVSQHNLA</sequence>
<keyword evidence="2 6" id="KW-0547">Nucleotide-binding</keyword>
<comment type="similarity">
    <text evidence="6">Belongs to the Mrp/NBP35 ATP-binding proteins family.</text>
</comment>
<dbReference type="Proteomes" id="UP000031552">
    <property type="component" value="Unassembled WGS sequence"/>
</dbReference>
<comment type="subunit">
    <text evidence="6">Homodimer.</text>
</comment>
<dbReference type="PANTHER" id="PTHR42961:SF2">
    <property type="entry name" value="IRON-SULFUR PROTEIN NUBPL"/>
    <property type="match status" value="1"/>
</dbReference>
<evidence type="ECO:0000256" key="3">
    <source>
        <dbReference type="ARBA" id="ARBA00022840"/>
    </source>
</evidence>
<dbReference type="STRING" id="1437425.CSEC_0713"/>
<keyword evidence="6" id="KW-0378">Hydrolase</keyword>
<keyword evidence="3 6" id="KW-0067">ATP-binding</keyword>
<dbReference type="GO" id="GO:0016226">
    <property type="term" value="P:iron-sulfur cluster assembly"/>
    <property type="evidence" value="ECO:0007669"/>
    <property type="project" value="InterPro"/>
</dbReference>
<name>A0A090D0X9_9BACT</name>
<dbReference type="GO" id="GO:0046872">
    <property type="term" value="F:metal ion binding"/>
    <property type="evidence" value="ECO:0007669"/>
    <property type="project" value="UniProtKB-KW"/>
</dbReference>
<dbReference type="GO" id="GO:0140663">
    <property type="term" value="F:ATP-dependent FeS chaperone activity"/>
    <property type="evidence" value="ECO:0007669"/>
    <property type="project" value="InterPro"/>
</dbReference>
<keyword evidence="4 6" id="KW-0408">Iron</keyword>
<dbReference type="Gene3D" id="3.40.50.300">
    <property type="entry name" value="P-loop containing nucleotide triphosphate hydrolases"/>
    <property type="match status" value="1"/>
</dbReference>
<dbReference type="OrthoDB" id="9809679at2"/>
<dbReference type="GO" id="GO:0016887">
    <property type="term" value="F:ATP hydrolysis activity"/>
    <property type="evidence" value="ECO:0007669"/>
    <property type="project" value="UniProtKB-UniRule"/>
</dbReference>
<reference evidence="7" key="1">
    <citation type="submission" date="2013-12" db="EMBL/GenBank/DDBJ databases">
        <authorList>
            <person name="Linke B."/>
        </authorList>
    </citation>
    <scope>NUCLEOTIDE SEQUENCE [LARGE SCALE GENOMIC DNA]</scope>
    <source>
        <strain evidence="7">CRIB-18</strain>
    </source>
</reference>
<proteinExistence type="inferred from homology"/>
<dbReference type="InterPro" id="IPR027417">
    <property type="entry name" value="P-loop_NTPase"/>
</dbReference>
<keyword evidence="5 6" id="KW-0411">Iron-sulfur</keyword>
<evidence type="ECO:0000256" key="1">
    <source>
        <dbReference type="ARBA" id="ARBA00022723"/>
    </source>
</evidence>
<gene>
    <name evidence="7" type="ORF">CSEC_0713</name>
</gene>
<dbReference type="GO" id="GO:0051539">
    <property type="term" value="F:4 iron, 4 sulfur cluster binding"/>
    <property type="evidence" value="ECO:0007669"/>
    <property type="project" value="TreeGrafter"/>
</dbReference>
<dbReference type="InterPro" id="IPR019591">
    <property type="entry name" value="Mrp/NBP35_ATP-bd"/>
</dbReference>
<protein>
    <recommendedName>
        <fullName evidence="6">Iron-sulfur cluster carrier protein</fullName>
    </recommendedName>
</protein>
<dbReference type="eggNOG" id="COG0489">
    <property type="taxonomic scope" value="Bacteria"/>
</dbReference>
<dbReference type="GO" id="GO:0005524">
    <property type="term" value="F:ATP binding"/>
    <property type="evidence" value="ECO:0007669"/>
    <property type="project" value="UniProtKB-UniRule"/>
</dbReference>
<accession>A0A090D0X9</accession>